<dbReference type="EMBL" id="NXIE01000003">
    <property type="protein sequence ID" value="RXK12559.1"/>
    <property type="molecule type" value="Genomic_DNA"/>
</dbReference>
<keyword evidence="2" id="KW-1185">Reference proteome</keyword>
<gene>
    <name evidence="1" type="ORF">CP965_08235</name>
</gene>
<accession>A0A4Q1AVD2</accession>
<reference evidence="1 2" key="1">
    <citation type="submission" date="2017-09" db="EMBL/GenBank/DDBJ databases">
        <title>Genomics of the genus Arcobacter.</title>
        <authorList>
            <person name="Perez-Cataluna A."/>
            <person name="Figueras M.J."/>
            <person name="Salas-Masso N."/>
        </authorList>
    </citation>
    <scope>NUCLEOTIDE SEQUENCE [LARGE SCALE GENOMIC DNA]</scope>
    <source>
        <strain evidence="1 2">F156-34</strain>
    </source>
</reference>
<evidence type="ECO:0000313" key="1">
    <source>
        <dbReference type="EMBL" id="RXK12559.1"/>
    </source>
</evidence>
<dbReference type="SUPFAM" id="SSF53901">
    <property type="entry name" value="Thiolase-like"/>
    <property type="match status" value="1"/>
</dbReference>
<evidence type="ECO:0000313" key="2">
    <source>
        <dbReference type="Proteomes" id="UP000289718"/>
    </source>
</evidence>
<evidence type="ECO:0008006" key="3">
    <source>
        <dbReference type="Google" id="ProtNLM"/>
    </source>
</evidence>
<dbReference type="RefSeq" id="WP_129061616.1">
    <property type="nucleotide sequence ID" value="NZ_NXIE01000003.1"/>
</dbReference>
<sequence>MYIHSTYKLINSNTSVKEYRKELKEISKINLRRSSKFNILAVLGALRATKDINLGQNLGIYIASEYGPINDVYKLMQTINEENNIVMPFDFLNVNSNNVSFYVSQALNAKGKNMLLTSQYLSFEKSLQLAQFELEIDEISDILIGAVDESLDEVKDYEKYVSFANNQASKDGSCWLYLNNDKSNSLGKITNIQEFSSSKELIDSIKDSYTKISFNQFAQNDETITSKFDSKKVIDQKDFFGCEGALRVLELLEYKGEHLYIAKDVNNNFITIELKI</sequence>
<dbReference type="OrthoDB" id="5339198at2"/>
<proteinExistence type="predicted"/>
<dbReference type="Proteomes" id="UP000289718">
    <property type="component" value="Unassembled WGS sequence"/>
</dbReference>
<protein>
    <recommendedName>
        <fullName evidence="3">Beta-ketoacyl synthase N-terminal domain-containing protein</fullName>
    </recommendedName>
</protein>
<organism evidence="1 2">
    <name type="scientific">Halarcobacter mediterraneus</name>
    <dbReference type="NCBI Taxonomy" id="2023153"/>
    <lineage>
        <taxon>Bacteria</taxon>
        <taxon>Pseudomonadati</taxon>
        <taxon>Campylobacterota</taxon>
        <taxon>Epsilonproteobacteria</taxon>
        <taxon>Campylobacterales</taxon>
        <taxon>Arcobacteraceae</taxon>
        <taxon>Halarcobacter</taxon>
    </lineage>
</organism>
<dbReference type="InterPro" id="IPR016039">
    <property type="entry name" value="Thiolase-like"/>
</dbReference>
<dbReference type="Gene3D" id="3.40.47.10">
    <property type="match status" value="1"/>
</dbReference>
<dbReference type="GO" id="GO:0016746">
    <property type="term" value="F:acyltransferase activity"/>
    <property type="evidence" value="ECO:0007669"/>
    <property type="project" value="InterPro"/>
</dbReference>
<comment type="caution">
    <text evidence="1">The sequence shown here is derived from an EMBL/GenBank/DDBJ whole genome shotgun (WGS) entry which is preliminary data.</text>
</comment>
<name>A0A4Q1AVD2_9BACT</name>
<dbReference type="AlphaFoldDB" id="A0A4Q1AVD2"/>